<keyword evidence="4" id="KW-1003">Cell membrane</keyword>
<proteinExistence type="inferred from homology"/>
<feature type="compositionally biased region" description="Low complexity" evidence="11">
    <location>
        <begin position="248"/>
        <end position="267"/>
    </location>
</feature>
<evidence type="ECO:0000256" key="10">
    <source>
        <dbReference type="ARBA" id="ARBA00040041"/>
    </source>
</evidence>
<dbReference type="InterPro" id="IPR000904">
    <property type="entry name" value="Sec7_dom"/>
</dbReference>
<dbReference type="EMBL" id="LT598477">
    <property type="protein sequence ID" value="SCU95140.1"/>
    <property type="molecule type" value="Genomic_DNA"/>
</dbReference>
<evidence type="ECO:0000313" key="13">
    <source>
        <dbReference type="EMBL" id="SCU95140.1"/>
    </source>
</evidence>
<dbReference type="GO" id="GO:0005934">
    <property type="term" value="C:cellular bud tip"/>
    <property type="evidence" value="ECO:0007669"/>
    <property type="project" value="UniProtKB-SubCell"/>
</dbReference>
<feature type="region of interest" description="Disordered" evidence="11">
    <location>
        <begin position="247"/>
        <end position="277"/>
    </location>
</feature>
<dbReference type="AlphaFoldDB" id="A0A1G4JVX5"/>
<evidence type="ECO:0000256" key="7">
    <source>
        <dbReference type="ARBA" id="ARBA00023136"/>
    </source>
</evidence>
<dbReference type="InterPro" id="IPR035999">
    <property type="entry name" value="Sec7_dom_sf"/>
</dbReference>
<comment type="subcellular location">
    <subcellularLocation>
        <location evidence="2">Bud neck</location>
    </subcellularLocation>
    <subcellularLocation>
        <location evidence="8">Bud tip</location>
    </subcellularLocation>
    <subcellularLocation>
        <location evidence="1">Cell membrane</location>
        <topology evidence="1">Peripheral membrane protein</topology>
    </subcellularLocation>
    <subcellularLocation>
        <location evidence="3">Cytoplasm</location>
    </subcellularLocation>
</comment>
<evidence type="ECO:0000256" key="11">
    <source>
        <dbReference type="SAM" id="MobiDB-lite"/>
    </source>
</evidence>
<evidence type="ECO:0000313" key="14">
    <source>
        <dbReference type="Proteomes" id="UP000191144"/>
    </source>
</evidence>
<dbReference type="GO" id="GO:0005935">
    <property type="term" value="C:cellular bud neck"/>
    <property type="evidence" value="ECO:0007669"/>
    <property type="project" value="UniProtKB-SubCell"/>
</dbReference>
<feature type="region of interest" description="Disordered" evidence="11">
    <location>
        <begin position="206"/>
        <end position="229"/>
    </location>
</feature>
<reference evidence="14" key="1">
    <citation type="submission" date="2016-03" db="EMBL/GenBank/DDBJ databases">
        <authorList>
            <person name="Devillers Hugo."/>
        </authorList>
    </citation>
    <scope>NUCLEOTIDE SEQUENCE [LARGE SCALE GENOMIC DNA]</scope>
</reference>
<evidence type="ECO:0000256" key="2">
    <source>
        <dbReference type="ARBA" id="ARBA00004266"/>
    </source>
</evidence>
<evidence type="ECO:0000256" key="5">
    <source>
        <dbReference type="ARBA" id="ARBA00022490"/>
    </source>
</evidence>
<dbReference type="GO" id="GO:0032012">
    <property type="term" value="P:regulation of ARF protein signal transduction"/>
    <property type="evidence" value="ECO:0007669"/>
    <property type="project" value="InterPro"/>
</dbReference>
<dbReference type="Pfam" id="PF23633">
    <property type="entry name" value="PH_GEF_YEL1"/>
    <property type="match status" value="1"/>
</dbReference>
<keyword evidence="5" id="KW-0963">Cytoplasm</keyword>
<dbReference type="InterPro" id="IPR023394">
    <property type="entry name" value="Sec7_C_sf"/>
</dbReference>
<dbReference type="SMART" id="SM00222">
    <property type="entry name" value="Sec7"/>
    <property type="match status" value="1"/>
</dbReference>
<organism evidence="13 14">
    <name type="scientific">Lachancea meyersii CBS 8951</name>
    <dbReference type="NCBI Taxonomy" id="1266667"/>
    <lineage>
        <taxon>Eukaryota</taxon>
        <taxon>Fungi</taxon>
        <taxon>Dikarya</taxon>
        <taxon>Ascomycota</taxon>
        <taxon>Saccharomycotina</taxon>
        <taxon>Saccharomycetes</taxon>
        <taxon>Saccharomycetales</taxon>
        <taxon>Saccharomycetaceae</taxon>
        <taxon>Lachancea</taxon>
    </lineage>
</organism>
<evidence type="ECO:0000256" key="4">
    <source>
        <dbReference type="ARBA" id="ARBA00022475"/>
    </source>
</evidence>
<dbReference type="Gene3D" id="1.10.1000.11">
    <property type="entry name" value="Arf Nucleotide-binding Site Opener,domain 2"/>
    <property type="match status" value="1"/>
</dbReference>
<comment type="similarity">
    <text evidence="9">Belongs to the YEL1 family.</text>
</comment>
<sequence>MIDDIKLDCIADNYVSTDHAILIESPRITNIHEIVSESTSDSPGAKETAREILDGQLENVEFEQYANYLGSVENAAVLREFIGLLRPLPSSLTNTLRKLSGSIYFIAEAANIDAILEVLAKQWLEEHSRPHYQNDYRLCHIVLFALLMLNSALHNPVADCRFTLQDFKDNTINALKAECSDIDVACFEKELTKCFASLENDELPLLRPSTHSGPRIKNHNVAHTNRPINSSNMKKLSMLSIRANSLERTQSNRSSASSIQSKSTFASRDTTATSNYRMRNNQPLQKLYVDEPFDDDLQDLPNTPWFMDIVVQCQEATNSNSATPQLLASSPLGPKRKLFGWLRKHSKDTLFRENAHAAMTHTGYRARIRVHQGRLFVYRFKLSELDWANSSQIESWDLDTCRRNCSRFHVYNLYGTMASVVQENVVASEKSNFNSTSLTLEFPHGIDSTSGLAFRLQTRNLDEARKLAACLNFWTARITPIPSAQAEMISNEEYGWSAKVLDQKIDLAHVKLRKWVPLVSLDAIFPDLEDGIAMWDFGSQLRNLQNYTDTLGSQLDMHNVIKPRMVKVWSVSEASSHQRLFESAMDNWNNKYLYLNQQYSKHLIYLKALQNAVQFHHEYEKNSKIEDMASNSKK</sequence>
<dbReference type="Proteomes" id="UP000191144">
    <property type="component" value="Chromosome F"/>
</dbReference>
<dbReference type="Pfam" id="PF01369">
    <property type="entry name" value="Sec7"/>
    <property type="match status" value="1"/>
</dbReference>
<gene>
    <name evidence="13" type="ORF">LAME_0F10880G</name>
</gene>
<evidence type="ECO:0000256" key="8">
    <source>
        <dbReference type="ARBA" id="ARBA00037853"/>
    </source>
</evidence>
<evidence type="ECO:0000256" key="6">
    <source>
        <dbReference type="ARBA" id="ARBA00022658"/>
    </source>
</evidence>
<dbReference type="GO" id="GO:0005886">
    <property type="term" value="C:plasma membrane"/>
    <property type="evidence" value="ECO:0007669"/>
    <property type="project" value="UniProtKB-SubCell"/>
</dbReference>
<evidence type="ECO:0000259" key="12">
    <source>
        <dbReference type="PROSITE" id="PS50190"/>
    </source>
</evidence>
<keyword evidence="6" id="KW-0344">Guanine-nucleotide releasing factor</keyword>
<dbReference type="InterPro" id="IPR056468">
    <property type="entry name" value="PH_GEF_YEL1"/>
</dbReference>
<accession>A0A1G4JVX5</accession>
<dbReference type="PROSITE" id="PS50190">
    <property type="entry name" value="SEC7"/>
    <property type="match status" value="1"/>
</dbReference>
<dbReference type="GO" id="GO:0005737">
    <property type="term" value="C:cytoplasm"/>
    <property type="evidence" value="ECO:0007669"/>
    <property type="project" value="UniProtKB-SubCell"/>
</dbReference>
<keyword evidence="7" id="KW-0472">Membrane</keyword>
<dbReference type="OrthoDB" id="2157641at2759"/>
<evidence type="ECO:0000256" key="3">
    <source>
        <dbReference type="ARBA" id="ARBA00004496"/>
    </source>
</evidence>
<evidence type="ECO:0000256" key="9">
    <source>
        <dbReference type="ARBA" id="ARBA00038404"/>
    </source>
</evidence>
<feature type="domain" description="SEC7" evidence="12">
    <location>
        <begin position="22"/>
        <end position="201"/>
    </location>
</feature>
<dbReference type="SUPFAM" id="SSF48425">
    <property type="entry name" value="Sec7 domain"/>
    <property type="match status" value="1"/>
</dbReference>
<name>A0A1G4JVX5_9SACH</name>
<protein>
    <recommendedName>
        <fullName evidence="10">Guanine-nucleotide exchange factor YEL1</fullName>
    </recommendedName>
</protein>
<keyword evidence="14" id="KW-1185">Reference proteome</keyword>
<dbReference type="GO" id="GO:0005085">
    <property type="term" value="F:guanyl-nucleotide exchange factor activity"/>
    <property type="evidence" value="ECO:0007669"/>
    <property type="project" value="UniProtKB-KW"/>
</dbReference>
<feature type="compositionally biased region" description="Polar residues" evidence="11">
    <location>
        <begin position="268"/>
        <end position="277"/>
    </location>
</feature>
<evidence type="ECO:0000256" key="1">
    <source>
        <dbReference type="ARBA" id="ARBA00004202"/>
    </source>
</evidence>